<proteinExistence type="predicted"/>
<evidence type="ECO:0000313" key="6">
    <source>
        <dbReference type="Proteomes" id="UP000245699"/>
    </source>
</evidence>
<dbReference type="OrthoDB" id="5585618at2759"/>
<accession>A0A2T9Z4I6</accession>
<keyword evidence="2" id="KW-0539">Nucleus</keyword>
<dbReference type="EMBL" id="MBFT01000034">
    <property type="protein sequence ID" value="PVU99479.1"/>
    <property type="molecule type" value="Genomic_DNA"/>
</dbReference>
<feature type="region of interest" description="Disordered" evidence="3">
    <location>
        <begin position="815"/>
        <end position="837"/>
    </location>
</feature>
<evidence type="ECO:0000313" key="5">
    <source>
        <dbReference type="EMBL" id="PVU99479.1"/>
    </source>
</evidence>
<feature type="region of interest" description="Disordered" evidence="3">
    <location>
        <begin position="496"/>
        <end position="541"/>
    </location>
</feature>
<feature type="compositionally biased region" description="Low complexity" evidence="3">
    <location>
        <begin position="515"/>
        <end position="527"/>
    </location>
</feature>
<name>A0A2T9Z4I6_9FUNG</name>
<dbReference type="GO" id="GO:0016592">
    <property type="term" value="C:mediator complex"/>
    <property type="evidence" value="ECO:0007669"/>
    <property type="project" value="InterPro"/>
</dbReference>
<dbReference type="InterPro" id="IPR036546">
    <property type="entry name" value="MED15_KIX"/>
</dbReference>
<evidence type="ECO:0000256" key="1">
    <source>
        <dbReference type="ARBA" id="ARBA00004123"/>
    </source>
</evidence>
<feature type="compositionally biased region" description="Polar residues" evidence="3">
    <location>
        <begin position="73"/>
        <end position="90"/>
    </location>
</feature>
<dbReference type="Gene3D" id="1.10.246.20">
    <property type="entry name" value="Coactivator CBP, KIX domain"/>
    <property type="match status" value="1"/>
</dbReference>
<comment type="subcellular location">
    <subcellularLocation>
        <location evidence="1">Nucleus</location>
    </subcellularLocation>
</comment>
<comment type="caution">
    <text evidence="5">The sequence shown here is derived from an EMBL/GenBank/DDBJ whole genome shotgun (WGS) entry which is preliminary data.</text>
</comment>
<dbReference type="Pfam" id="PF05397">
    <property type="entry name" value="Med15_fungi"/>
    <property type="match status" value="1"/>
</dbReference>
<feature type="domain" description="Mediator complex subunit 15 KIX" evidence="4">
    <location>
        <begin position="5"/>
        <end position="79"/>
    </location>
</feature>
<dbReference type="Proteomes" id="UP000245699">
    <property type="component" value="Unassembled WGS sequence"/>
</dbReference>
<feature type="compositionally biased region" description="Polar residues" evidence="3">
    <location>
        <begin position="402"/>
        <end position="436"/>
    </location>
</feature>
<dbReference type="Pfam" id="PF16987">
    <property type="entry name" value="KIX_2"/>
    <property type="match status" value="1"/>
</dbReference>
<dbReference type="InterPro" id="IPR036529">
    <property type="entry name" value="KIX_dom_sf"/>
</dbReference>
<feature type="region of interest" description="Disordered" evidence="3">
    <location>
        <begin position="99"/>
        <end position="119"/>
    </location>
</feature>
<dbReference type="GO" id="GO:0006357">
    <property type="term" value="P:regulation of transcription by RNA polymerase II"/>
    <property type="evidence" value="ECO:0007669"/>
    <property type="project" value="InterPro"/>
</dbReference>
<dbReference type="GO" id="GO:0003712">
    <property type="term" value="F:transcription coregulator activity"/>
    <property type="evidence" value="ECO:0007669"/>
    <property type="project" value="InterPro"/>
</dbReference>
<organism evidence="5 6">
    <name type="scientific">Furculomyces boomerangus</name>
    <dbReference type="NCBI Taxonomy" id="61424"/>
    <lineage>
        <taxon>Eukaryota</taxon>
        <taxon>Fungi</taxon>
        <taxon>Fungi incertae sedis</taxon>
        <taxon>Zoopagomycota</taxon>
        <taxon>Kickxellomycotina</taxon>
        <taxon>Harpellomycetes</taxon>
        <taxon>Harpellales</taxon>
        <taxon>Harpellaceae</taxon>
        <taxon>Furculomyces</taxon>
    </lineage>
</organism>
<evidence type="ECO:0000256" key="2">
    <source>
        <dbReference type="ARBA" id="ARBA00023242"/>
    </source>
</evidence>
<feature type="compositionally biased region" description="Polar residues" evidence="3">
    <location>
        <begin position="496"/>
        <end position="514"/>
    </location>
</feature>
<sequence>MNPAPDWRTNITTVERAALIQRLILTLISTRPQLEKATVQQVATTYERQVYARSSSKQEYISNFVKKIEEFNQRNSTPQDKNRTSSSSTAIQNTQNINETSFNDHNNNPLLKPNSSVPANNFISKEDSAFQKNISVLGFDKNGPNSNINLNKNNSGINEFLSIPQKSVEPKNSTSTLNIFHTPNTNQLNLQNIKTSRQLSSEINNSNITKSATNVVADKNNLQSKDLTVNINPAAQLTNDFLKTGANNLNPQNQSNKKVNIVIPATRVFSILIGNRQLNISLQNLRQMQAAAHQKAEKTTIESLNILTKQFLTQAYTQLKMESNNNQNSDLQTGFGNNEDPKNTFNYPENSINTPKNEIFASPGNQGHVVKNDIKTPNINNEGSLKNVLTAVSRKVASTSQSTNSTFLQNPNEINNTSNKTTPFTNLNKNIETSKTNTEDPKLTTNSHGNNDIQIVSNPISINGSSFTQIKESQISTRTPIIDKNTNQLSNINPYLQQNSINPSTPGINSLSQDNKNVSSVSMNSNSHKNENTSDISAGNLNKNDYNLESTNLPMLKSEIINDGSLNKDPTQPLGNILGINSKENVNSTGSVKFVTSSSEAIEAIRGIEQQVFRLHNSKKPIHNIPLDEQTKIRKILPMLTQMFNQVEKILPIVYMMDIDKNSIIKVITMKALYKDQLASCHKSSEAHQKLNKLKSISLNSISDQNLIEKIQKASESALQEINNEFLLTWAELDLMRTNLMNLINNVKSSIQNKTRDKIHKKTSDSLVAGEIVPKANVDPLVLSQKTSTSSSSSENVDVNSKAVTSSSNFNSKDVSTITGTEKGQTNLNNQSYSQGQPTEIKNTISITDKALETVDFTLGSQNVKYAPNLGISGFRAEDNQLSKKNNKRSISIISKHRNTGSISSASSGDDIPLFKKHAILTQNTEPVPTSTLVSPTASLGANISVNIHQTNVPNTIRRKQDLVTELNTLNRNLSGNKEANIPGMVNEKAMRTNFGGNQNFLGGDNLGGGNDKIGYNVRVNQNKPSNGLNTPFGYLNPPSALDPGYNKFWEANKRTAPLFYLSHMKKKFENHALENKEKVNNALKSVFGKSERGGNTRTESQICVDVFLET</sequence>
<protein>
    <recommendedName>
        <fullName evidence="4">Mediator complex subunit 15 KIX domain-containing protein</fullName>
    </recommendedName>
</protein>
<gene>
    <name evidence="5" type="ORF">BB559_000671</name>
</gene>
<dbReference type="InterPro" id="IPR008626">
    <property type="entry name" value="Mediator_Med15_fun"/>
</dbReference>
<dbReference type="STRING" id="61424.A0A2T9Z4I6"/>
<dbReference type="AlphaFoldDB" id="A0A2T9Z4I6"/>
<feature type="region of interest" description="Disordered" evidence="3">
    <location>
        <begin position="71"/>
        <end position="90"/>
    </location>
</feature>
<feature type="region of interest" description="Disordered" evidence="3">
    <location>
        <begin position="402"/>
        <end position="452"/>
    </location>
</feature>
<reference evidence="5 6" key="1">
    <citation type="journal article" date="2018" name="MBio">
        <title>Comparative Genomics Reveals the Core Gene Toolbox for the Fungus-Insect Symbiosis.</title>
        <authorList>
            <person name="Wang Y."/>
            <person name="Stata M."/>
            <person name="Wang W."/>
            <person name="Stajich J.E."/>
            <person name="White M.M."/>
            <person name="Moncalvo J.M."/>
        </authorList>
    </citation>
    <scope>NUCLEOTIDE SEQUENCE [LARGE SCALE GENOMIC DNA]</scope>
    <source>
        <strain evidence="5 6">AUS-77-4</strain>
    </source>
</reference>
<evidence type="ECO:0000259" key="4">
    <source>
        <dbReference type="Pfam" id="PF16987"/>
    </source>
</evidence>
<feature type="compositionally biased region" description="Polar residues" evidence="3">
    <location>
        <begin position="443"/>
        <end position="452"/>
    </location>
</feature>
<keyword evidence="6" id="KW-1185">Reference proteome</keyword>
<evidence type="ECO:0000256" key="3">
    <source>
        <dbReference type="SAM" id="MobiDB-lite"/>
    </source>
</evidence>